<feature type="transmembrane region" description="Helical" evidence="1">
    <location>
        <begin position="241"/>
        <end position="262"/>
    </location>
</feature>
<evidence type="ECO:0000256" key="1">
    <source>
        <dbReference type="SAM" id="Phobius"/>
    </source>
</evidence>
<feature type="transmembrane region" description="Helical" evidence="1">
    <location>
        <begin position="157"/>
        <end position="174"/>
    </location>
</feature>
<gene>
    <name evidence="2" type="ORF">K239x_05170</name>
</gene>
<organism evidence="2 3">
    <name type="scientific">Stieleria marina</name>
    <dbReference type="NCBI Taxonomy" id="1930275"/>
    <lineage>
        <taxon>Bacteria</taxon>
        <taxon>Pseudomonadati</taxon>
        <taxon>Planctomycetota</taxon>
        <taxon>Planctomycetia</taxon>
        <taxon>Pirellulales</taxon>
        <taxon>Pirellulaceae</taxon>
        <taxon>Stieleria</taxon>
    </lineage>
</organism>
<keyword evidence="1" id="KW-1133">Transmembrane helix</keyword>
<keyword evidence="1" id="KW-0472">Membrane</keyword>
<feature type="transmembrane region" description="Helical" evidence="1">
    <location>
        <begin position="64"/>
        <end position="82"/>
    </location>
</feature>
<dbReference type="Proteomes" id="UP000319817">
    <property type="component" value="Chromosome"/>
</dbReference>
<feature type="transmembrane region" description="Helical" evidence="1">
    <location>
        <begin position="94"/>
        <end position="111"/>
    </location>
</feature>
<accession>A0A517NN72</accession>
<feature type="transmembrane region" description="Helical" evidence="1">
    <location>
        <begin position="117"/>
        <end position="136"/>
    </location>
</feature>
<reference evidence="2 3" key="1">
    <citation type="submission" date="2019-02" db="EMBL/GenBank/DDBJ databases">
        <title>Deep-cultivation of Planctomycetes and their phenomic and genomic characterization uncovers novel biology.</title>
        <authorList>
            <person name="Wiegand S."/>
            <person name="Jogler M."/>
            <person name="Boedeker C."/>
            <person name="Pinto D."/>
            <person name="Vollmers J."/>
            <person name="Rivas-Marin E."/>
            <person name="Kohn T."/>
            <person name="Peeters S.H."/>
            <person name="Heuer A."/>
            <person name="Rast P."/>
            <person name="Oberbeckmann S."/>
            <person name="Bunk B."/>
            <person name="Jeske O."/>
            <person name="Meyerdierks A."/>
            <person name="Storesund J.E."/>
            <person name="Kallscheuer N."/>
            <person name="Luecker S."/>
            <person name="Lage O.M."/>
            <person name="Pohl T."/>
            <person name="Merkel B.J."/>
            <person name="Hornburger P."/>
            <person name="Mueller R.-W."/>
            <person name="Bruemmer F."/>
            <person name="Labrenz M."/>
            <person name="Spormann A.M."/>
            <person name="Op den Camp H."/>
            <person name="Overmann J."/>
            <person name="Amann R."/>
            <person name="Jetten M.S.M."/>
            <person name="Mascher T."/>
            <person name="Medema M.H."/>
            <person name="Devos D.P."/>
            <person name="Kaster A.-K."/>
            <person name="Ovreas L."/>
            <person name="Rohde M."/>
            <person name="Galperin M.Y."/>
            <person name="Jogler C."/>
        </authorList>
    </citation>
    <scope>NUCLEOTIDE SEQUENCE [LARGE SCALE GENOMIC DNA]</scope>
    <source>
        <strain evidence="2 3">K23_9</strain>
    </source>
</reference>
<dbReference type="AlphaFoldDB" id="A0A517NN72"/>
<keyword evidence="1" id="KW-0812">Transmembrane</keyword>
<dbReference type="OrthoDB" id="228851at2"/>
<sequence>MKGNESLSTVNQTSNRSTADQTSSALGLLCRDLSWLIGIHVAIVAMLALASAMSVFAPFDNGDLRVAVAFTVFLAPGWWLALRFCPAGSGVDTRYAVAAIVSFVIHVWIAWPSSRIGLSFDAYYATFALIGLCAAFDRTRQVRKIGLPRYRISRSQLALNAAMLFFICAAYRVPHSNDIAQFLMQQIDMTAARNFSPSPIGMTAFDIDAPMPRWDTNAYHVWFSLLADVTRLPVEGLVKRWATVPMAVVSLLMLCLFVKRFVGKRTPDWIVVLAIVGPATLWFRSYNAYVYGMRVTNNFCLDKDFAMFWLIPAWLWFLHRALQANERSSWIMLVLLAPLCIAIHPMTPVYLCLLTPFVVAAASSFSRQSFIRSVCGAGLAFLMFLYVFTSGGAQAFHQEIESIISHDVATISTSGQSVHHWIGHYAAVESAGAELDTTDWSNGTFRLKPKLLWTGSALASLFLATALTCGIFLFDSLQRARWRVLAASITTLVILLALFALSGIALTARPHLYRGVERLHWFAFLPAIVAVACCIRAACHLIQKHVAAKTVQRIALACLIAHFCDQAWHIGRAQPTLLSRVPMLHSVFDFYAQHQLATCNAELARFDIKDGPLTARPSYLRGNDRVLILASQHRTPYWELRQAVWWPELYGEANALAVFGDQFLDNWQAYYDAVDWLANPNVDRWITYNKVTVIVDSRAGAENYVQSFAKRLGRKAIPIAEDSWRIEN</sequence>
<feature type="transmembrane region" description="Helical" evidence="1">
    <location>
        <begin position="451"/>
        <end position="473"/>
    </location>
</feature>
<feature type="transmembrane region" description="Helical" evidence="1">
    <location>
        <begin position="334"/>
        <end position="358"/>
    </location>
</feature>
<feature type="transmembrane region" description="Helical" evidence="1">
    <location>
        <begin position="370"/>
        <end position="388"/>
    </location>
</feature>
<protein>
    <recommendedName>
        <fullName evidence="4">Glycosyltransferase RgtA/B/C/D-like domain-containing protein</fullName>
    </recommendedName>
</protein>
<evidence type="ECO:0000313" key="3">
    <source>
        <dbReference type="Proteomes" id="UP000319817"/>
    </source>
</evidence>
<feature type="transmembrane region" description="Helical" evidence="1">
    <location>
        <begin position="305"/>
        <end position="322"/>
    </location>
</feature>
<evidence type="ECO:0000313" key="2">
    <source>
        <dbReference type="EMBL" id="QDT08577.1"/>
    </source>
</evidence>
<feature type="transmembrane region" description="Helical" evidence="1">
    <location>
        <begin position="485"/>
        <end position="507"/>
    </location>
</feature>
<feature type="transmembrane region" description="Helical" evidence="1">
    <location>
        <begin position="519"/>
        <end position="538"/>
    </location>
</feature>
<dbReference type="RefSeq" id="WP_145416099.1">
    <property type="nucleotide sequence ID" value="NZ_CP036526.1"/>
</dbReference>
<name>A0A517NN72_9BACT</name>
<proteinExistence type="predicted"/>
<feature type="transmembrane region" description="Helical" evidence="1">
    <location>
        <begin position="33"/>
        <end position="58"/>
    </location>
</feature>
<dbReference type="EMBL" id="CP036526">
    <property type="protein sequence ID" value="QDT08577.1"/>
    <property type="molecule type" value="Genomic_DNA"/>
</dbReference>
<evidence type="ECO:0008006" key="4">
    <source>
        <dbReference type="Google" id="ProtNLM"/>
    </source>
</evidence>
<keyword evidence="3" id="KW-1185">Reference proteome</keyword>
<feature type="transmembrane region" description="Helical" evidence="1">
    <location>
        <begin position="269"/>
        <end position="285"/>
    </location>
</feature>